<feature type="region of interest" description="Disordered" evidence="5">
    <location>
        <begin position="37"/>
        <end position="61"/>
    </location>
</feature>
<dbReference type="GeneID" id="17358428"/>
<dbReference type="KEGG" id="cvr:CHLNCDRAFT_15464"/>
<evidence type="ECO:0000256" key="3">
    <source>
        <dbReference type="ARBA" id="ARBA00022833"/>
    </source>
</evidence>
<dbReference type="SUPFAM" id="SSF57850">
    <property type="entry name" value="RING/U-box"/>
    <property type="match status" value="1"/>
</dbReference>
<dbReference type="GO" id="GO:0005634">
    <property type="term" value="C:nucleus"/>
    <property type="evidence" value="ECO:0007669"/>
    <property type="project" value="TreeGrafter"/>
</dbReference>
<dbReference type="GO" id="GO:0008270">
    <property type="term" value="F:zinc ion binding"/>
    <property type="evidence" value="ECO:0007669"/>
    <property type="project" value="UniProtKB-KW"/>
</dbReference>
<dbReference type="InterPro" id="IPR001841">
    <property type="entry name" value="Znf_RING"/>
</dbReference>
<sequence>EFSEGDEVQVMPCCHSFHPPCLAPWLQTNNSCPTCRHELPTDDQKYENRKERERVEEEDRR</sequence>
<reference evidence="7 8" key="1">
    <citation type="journal article" date="2010" name="Plant Cell">
        <title>The Chlorella variabilis NC64A genome reveals adaptation to photosymbiosis, coevolution with viruses, and cryptic sex.</title>
        <authorList>
            <person name="Blanc G."/>
            <person name="Duncan G."/>
            <person name="Agarkova I."/>
            <person name="Borodovsky M."/>
            <person name="Gurnon J."/>
            <person name="Kuo A."/>
            <person name="Lindquist E."/>
            <person name="Lucas S."/>
            <person name="Pangilinan J."/>
            <person name="Polle J."/>
            <person name="Salamov A."/>
            <person name="Terry A."/>
            <person name="Yamada T."/>
            <person name="Dunigan D.D."/>
            <person name="Grigoriev I.V."/>
            <person name="Claverie J.M."/>
            <person name="Van Etten J.L."/>
        </authorList>
    </citation>
    <scope>NUCLEOTIDE SEQUENCE [LARGE SCALE GENOMIC DNA]</scope>
    <source>
        <strain evidence="7 8">NC64A</strain>
    </source>
</reference>
<evidence type="ECO:0000256" key="2">
    <source>
        <dbReference type="ARBA" id="ARBA00022771"/>
    </source>
</evidence>
<organism evidence="8">
    <name type="scientific">Chlorella variabilis</name>
    <name type="common">Green alga</name>
    <dbReference type="NCBI Taxonomy" id="554065"/>
    <lineage>
        <taxon>Eukaryota</taxon>
        <taxon>Viridiplantae</taxon>
        <taxon>Chlorophyta</taxon>
        <taxon>core chlorophytes</taxon>
        <taxon>Trebouxiophyceae</taxon>
        <taxon>Chlorellales</taxon>
        <taxon>Chlorellaceae</taxon>
        <taxon>Chlorella clade</taxon>
        <taxon>Chlorella</taxon>
    </lineage>
</organism>
<evidence type="ECO:0000259" key="6">
    <source>
        <dbReference type="PROSITE" id="PS50089"/>
    </source>
</evidence>
<keyword evidence="3" id="KW-0862">Zinc</keyword>
<accession>E1Z4E1</accession>
<dbReference type="RefSeq" id="XP_005851142.1">
    <property type="nucleotide sequence ID" value="XM_005851080.1"/>
</dbReference>
<feature type="non-terminal residue" evidence="7">
    <location>
        <position position="61"/>
    </location>
</feature>
<keyword evidence="2 4" id="KW-0863">Zinc-finger</keyword>
<dbReference type="STRING" id="554065.E1Z4E1"/>
<protein>
    <recommendedName>
        <fullName evidence="6">RING-type domain-containing protein</fullName>
    </recommendedName>
</protein>
<dbReference type="PROSITE" id="PS50089">
    <property type="entry name" value="ZF_RING_2"/>
    <property type="match status" value="1"/>
</dbReference>
<dbReference type="InterPro" id="IPR051834">
    <property type="entry name" value="RING_finger_E3_ligase"/>
</dbReference>
<evidence type="ECO:0000313" key="8">
    <source>
        <dbReference type="Proteomes" id="UP000008141"/>
    </source>
</evidence>
<evidence type="ECO:0000313" key="7">
    <source>
        <dbReference type="EMBL" id="EFN59040.1"/>
    </source>
</evidence>
<dbReference type="Gene3D" id="3.30.40.10">
    <property type="entry name" value="Zinc/RING finger domain, C3HC4 (zinc finger)"/>
    <property type="match status" value="1"/>
</dbReference>
<dbReference type="GO" id="GO:0006511">
    <property type="term" value="P:ubiquitin-dependent protein catabolic process"/>
    <property type="evidence" value="ECO:0007669"/>
    <property type="project" value="TreeGrafter"/>
</dbReference>
<keyword evidence="8" id="KW-1185">Reference proteome</keyword>
<dbReference type="OrthoDB" id="511375at2759"/>
<proteinExistence type="predicted"/>
<evidence type="ECO:0000256" key="1">
    <source>
        <dbReference type="ARBA" id="ARBA00022723"/>
    </source>
</evidence>
<evidence type="ECO:0000256" key="4">
    <source>
        <dbReference type="PROSITE-ProRule" id="PRU00175"/>
    </source>
</evidence>
<dbReference type="Pfam" id="PF13639">
    <property type="entry name" value="zf-RING_2"/>
    <property type="match status" value="1"/>
</dbReference>
<feature type="domain" description="RING-type" evidence="6">
    <location>
        <begin position="10"/>
        <end position="36"/>
    </location>
</feature>
<dbReference type="eggNOG" id="KOG0800">
    <property type="taxonomic scope" value="Eukaryota"/>
</dbReference>
<dbReference type="PANTHER" id="PTHR45931">
    <property type="entry name" value="SI:CH211-59O9.10"/>
    <property type="match status" value="1"/>
</dbReference>
<evidence type="ECO:0000256" key="5">
    <source>
        <dbReference type="SAM" id="MobiDB-lite"/>
    </source>
</evidence>
<dbReference type="AlphaFoldDB" id="E1Z4E1"/>
<dbReference type="EMBL" id="GL433836">
    <property type="protein sequence ID" value="EFN59040.1"/>
    <property type="molecule type" value="Genomic_DNA"/>
</dbReference>
<name>E1Z4E1_CHLVA</name>
<dbReference type="InParanoid" id="E1Z4E1"/>
<dbReference type="OMA" id="HYEACKE"/>
<dbReference type="GO" id="GO:0061630">
    <property type="term" value="F:ubiquitin protein ligase activity"/>
    <property type="evidence" value="ECO:0007669"/>
    <property type="project" value="TreeGrafter"/>
</dbReference>
<dbReference type="Proteomes" id="UP000008141">
    <property type="component" value="Unassembled WGS sequence"/>
</dbReference>
<keyword evidence="1" id="KW-0479">Metal-binding</keyword>
<gene>
    <name evidence="7" type="ORF">CHLNCDRAFT_15464</name>
</gene>
<dbReference type="PANTHER" id="PTHR45931:SF16">
    <property type="entry name" value="RING_U-BOX SUPERFAMILY PROTEIN"/>
    <property type="match status" value="1"/>
</dbReference>
<feature type="non-terminal residue" evidence="7">
    <location>
        <position position="1"/>
    </location>
</feature>
<dbReference type="InterPro" id="IPR013083">
    <property type="entry name" value="Znf_RING/FYVE/PHD"/>
</dbReference>